<protein>
    <submittedName>
        <fullName evidence="2">Uncharacterized protein</fullName>
    </submittedName>
</protein>
<feature type="region of interest" description="Disordered" evidence="1">
    <location>
        <begin position="226"/>
        <end position="262"/>
    </location>
</feature>
<dbReference type="RefSeq" id="WP_236715355.1">
    <property type="nucleotide sequence ID" value="NZ_BDDL01000061.1"/>
</dbReference>
<sequence length="284" mass="31789">GISMLYGFDIKKEIELNQEICNSFMTQQFLHYSSISCIGTSDADKGFVIHVDDSNSIGDRCNPSGDSLFKILIEVPRKQVKQSKIFNELLKIFHAEHNNMCFSMYIMVRSKNLNMFLRKTCISGGEIYTHDLVECGKIVLTVPVSIGKRSIYSSYNESLLLKEVGGVVCNEFKYINFEKSISSSANRTGLLNRITTTFHNKFSKARNKEGTSHAMSFQESEEDHLSTVGAVGGSTSNRKAKLKAKPSKEKSQEKVEDEDVSDTTYLLGKVKLSSTSSSIRKKDI</sequence>
<evidence type="ECO:0000313" key="2">
    <source>
        <dbReference type="EMBL" id="GAT77302.1"/>
    </source>
</evidence>
<dbReference type="AlphaFoldDB" id="A0A170RW43"/>
<accession>A0A170RW43</accession>
<proteinExistence type="predicted"/>
<dbReference type="Pfam" id="PF11224">
    <property type="entry name" value="DUF3023"/>
    <property type="match status" value="1"/>
</dbReference>
<dbReference type="Proteomes" id="UP000092677">
    <property type="component" value="Unassembled WGS sequence"/>
</dbReference>
<evidence type="ECO:0000313" key="3">
    <source>
        <dbReference type="Proteomes" id="UP000092677"/>
    </source>
</evidence>
<gene>
    <name evidence="2" type="ORF">EHRUM2_05210</name>
</gene>
<organism evidence="2 3">
    <name type="scientific">Ehrlichia ruminantium</name>
    <name type="common">heartwater rickettsia</name>
    <name type="synonym">Cowdria ruminantium</name>
    <dbReference type="NCBI Taxonomy" id="779"/>
    <lineage>
        <taxon>Bacteria</taxon>
        <taxon>Pseudomonadati</taxon>
        <taxon>Pseudomonadota</taxon>
        <taxon>Alphaproteobacteria</taxon>
        <taxon>Rickettsiales</taxon>
        <taxon>Anaplasmataceae</taxon>
        <taxon>Ehrlichia</taxon>
    </lineage>
</organism>
<dbReference type="EMBL" id="BDDL01000061">
    <property type="protein sequence ID" value="GAT77302.1"/>
    <property type="molecule type" value="Genomic_DNA"/>
</dbReference>
<name>A0A170RW43_EHRRU</name>
<comment type="caution">
    <text evidence="2">The sequence shown here is derived from an EMBL/GenBank/DDBJ whole genome shotgun (WGS) entry which is preliminary data.</text>
</comment>
<reference evidence="3" key="1">
    <citation type="submission" date="2016-05" db="EMBL/GenBank/DDBJ databases">
        <title>Draft genome sequences of four strains of Ehrlichia ruminantium, a tick-borne pathogen of ruminants, isolated from Zimbabwe, The Gambia and Ghana.</title>
        <authorList>
            <person name="Nakao R."/>
            <person name="Jongejan F."/>
            <person name="Sugimoto C."/>
        </authorList>
    </citation>
    <scope>NUCLEOTIDE SEQUENCE [LARGE SCALE GENOMIC DNA]</scope>
    <source>
        <strain evidence="3">Kerr Seringe</strain>
    </source>
</reference>
<feature type="non-terminal residue" evidence="2">
    <location>
        <position position="1"/>
    </location>
</feature>
<evidence type="ECO:0000256" key="1">
    <source>
        <dbReference type="SAM" id="MobiDB-lite"/>
    </source>
</evidence>
<dbReference type="InterPro" id="IPR021387">
    <property type="entry name" value="DUF3023"/>
</dbReference>